<comment type="similarity">
    <text evidence="9">Belongs to the glycosyltransferase 9 family.</text>
</comment>
<evidence type="ECO:0000256" key="5">
    <source>
        <dbReference type="ARBA" id="ARBA00022676"/>
    </source>
</evidence>
<dbReference type="GO" id="GO:0005886">
    <property type="term" value="C:plasma membrane"/>
    <property type="evidence" value="ECO:0007669"/>
    <property type="project" value="UniProtKB-SubCell"/>
</dbReference>
<accession>A0A443IGK6</accession>
<dbReference type="Proteomes" id="UP000288794">
    <property type="component" value="Unassembled WGS sequence"/>
</dbReference>
<keyword evidence="5" id="KW-0328">Glycosyltransferase</keyword>
<keyword evidence="8" id="KW-0472">Membrane</keyword>
<dbReference type="InterPro" id="IPR002201">
    <property type="entry name" value="Glyco_trans_9"/>
</dbReference>
<dbReference type="InterPro" id="IPR051199">
    <property type="entry name" value="LPS_LOS_Heptosyltrfase"/>
</dbReference>
<evidence type="ECO:0000256" key="7">
    <source>
        <dbReference type="ARBA" id="ARBA00022985"/>
    </source>
</evidence>
<dbReference type="NCBIfam" id="TIGR02193">
    <property type="entry name" value="heptsyl_trn_I"/>
    <property type="match status" value="1"/>
</dbReference>
<evidence type="ECO:0000313" key="14">
    <source>
        <dbReference type="EMBL" id="RWR03198.1"/>
    </source>
</evidence>
<dbReference type="NCBIfam" id="NF008204">
    <property type="entry name" value="PRK10964.1"/>
    <property type="match status" value="1"/>
</dbReference>
<dbReference type="GO" id="GO:0009244">
    <property type="term" value="P:lipopolysaccharide core region biosynthetic process"/>
    <property type="evidence" value="ECO:0007669"/>
    <property type="project" value="InterPro"/>
</dbReference>
<sequence>MQVLIVKTSSMGDVLHTLPALTDAMNAIPGIRFDWVVEEGFSQIPSWHPAVDRVLPVAIRRWRKHWFGNQQREERVIFKRELQSRTYDIVIDAQGLIKSAALVTRLAKGIKHGQDSRSARESFASWWYDKRHEISKQQHAVERTRELFAKSLGYEKPATPGDYAIAQHFRHRLSTDAGQYIVFLHSTTRDDKHWPEEKWQALIALMQPYGLTIKLPWGTEKEKARAERLAQGYDYVTVLPKMTLEQVARQLAGAKAIVSVDTGLSHLAAALSCPNITLFGPTDPGLIGGYGKNQKEIVSDNRSMSGITAEEVFNLLVSMSDLFPK</sequence>
<dbReference type="RefSeq" id="WP_128175473.1">
    <property type="nucleotide sequence ID" value="NZ_CP071409.1"/>
</dbReference>
<keyword evidence="4" id="KW-0997">Cell inner membrane</keyword>
<evidence type="ECO:0000256" key="4">
    <source>
        <dbReference type="ARBA" id="ARBA00022519"/>
    </source>
</evidence>
<gene>
    <name evidence="14" type="ORF">ED28_03995</name>
</gene>
<evidence type="ECO:0000256" key="8">
    <source>
        <dbReference type="ARBA" id="ARBA00023136"/>
    </source>
</evidence>
<dbReference type="EMBL" id="JMEE01000003">
    <property type="protein sequence ID" value="RWR03198.1"/>
    <property type="molecule type" value="Genomic_DNA"/>
</dbReference>
<keyword evidence="15" id="KW-1185">Reference proteome</keyword>
<dbReference type="PANTHER" id="PTHR30160">
    <property type="entry name" value="TETRAACYLDISACCHARIDE 4'-KINASE-RELATED"/>
    <property type="match status" value="1"/>
</dbReference>
<comment type="caution">
    <text evidence="14">The sequence shown here is derived from an EMBL/GenBank/DDBJ whole genome shotgun (WGS) entry which is preliminary data.</text>
</comment>
<organism evidence="14 15">
    <name type="scientific">[Pantoea] beijingensis</name>
    <dbReference type="NCBI Taxonomy" id="1324864"/>
    <lineage>
        <taxon>Bacteria</taxon>
        <taxon>Pseudomonadati</taxon>
        <taxon>Pseudomonadota</taxon>
        <taxon>Gammaproteobacteria</taxon>
        <taxon>Enterobacterales</taxon>
        <taxon>Erwiniaceae</taxon>
        <taxon>Erwinia</taxon>
    </lineage>
</organism>
<dbReference type="FunFam" id="3.40.50.2000:FF:000106">
    <property type="entry name" value="Lipopolysaccharide heptosyltransferase 1"/>
    <property type="match status" value="1"/>
</dbReference>
<keyword evidence="6 14" id="KW-0808">Transferase</keyword>
<dbReference type="Pfam" id="PF01075">
    <property type="entry name" value="Glyco_transf_9"/>
    <property type="match status" value="1"/>
</dbReference>
<reference evidence="14 15" key="1">
    <citation type="submission" date="2014-04" db="EMBL/GenBank/DDBJ databases">
        <title>Draft genome sequence of Pantoea beijingensis strain LMG 27579, an emerging pathogen to Pleurotus eryngii with potential industrial application.</title>
        <authorList>
            <person name="Xu F."/>
            <person name="Liu Y."/>
            <person name="Wang S."/>
            <person name="Yin Y."/>
            <person name="Ma Y."/>
            <person name="Zhao S."/>
            <person name="Rong C."/>
        </authorList>
    </citation>
    <scope>NUCLEOTIDE SEQUENCE [LARGE SCALE GENOMIC DNA]</scope>
    <source>
        <strain evidence="14 15">LMG 27579</strain>
    </source>
</reference>
<dbReference type="EC" id="2.4.99.23" evidence="10"/>
<dbReference type="AlphaFoldDB" id="A0A443IGK6"/>
<evidence type="ECO:0000256" key="1">
    <source>
        <dbReference type="ARBA" id="ARBA00004515"/>
    </source>
</evidence>
<dbReference type="CDD" id="cd03789">
    <property type="entry name" value="GT9_LPS_heptosyltransferase"/>
    <property type="match status" value="1"/>
</dbReference>
<evidence type="ECO:0000256" key="2">
    <source>
        <dbReference type="ARBA" id="ARBA00004713"/>
    </source>
</evidence>
<dbReference type="GO" id="GO:0005829">
    <property type="term" value="C:cytosol"/>
    <property type="evidence" value="ECO:0007669"/>
    <property type="project" value="TreeGrafter"/>
</dbReference>
<evidence type="ECO:0000256" key="12">
    <source>
        <dbReference type="ARBA" id="ARBA00044330"/>
    </source>
</evidence>
<evidence type="ECO:0000256" key="13">
    <source>
        <dbReference type="ARBA" id="ARBA00049201"/>
    </source>
</evidence>
<dbReference type="GO" id="GO:0008713">
    <property type="term" value="F:ADP-heptose-lipopolysaccharide heptosyltransferase activity"/>
    <property type="evidence" value="ECO:0007669"/>
    <property type="project" value="TreeGrafter"/>
</dbReference>
<dbReference type="InterPro" id="IPR011908">
    <property type="entry name" value="LipoPS_heptosylTferase-I"/>
</dbReference>
<evidence type="ECO:0000256" key="6">
    <source>
        <dbReference type="ARBA" id="ARBA00022679"/>
    </source>
</evidence>
<name>A0A443IGK6_9GAMM</name>
<protein>
    <recommendedName>
        <fullName evidence="11">Lipopolysaccharide heptosyltransferase 1</fullName>
        <ecNumber evidence="10">2.4.99.23</ecNumber>
    </recommendedName>
    <alternativeName>
        <fullName evidence="12">ADP-heptose:lipopolysaccharide heptosyltransferase I</fullName>
    </alternativeName>
</protein>
<comment type="catalytic activity">
    <reaction evidence="13">
        <text>an alpha-Kdo-(2-&gt;4)-alpha-Kdo-(2-&gt;6)-lipid A + ADP-L-glycero-beta-D-manno-heptose = an L-alpha-D-Hep-(1-&gt;5)-[alpha-Kdo-(2-&gt;4)]-alpha-Kdo-(2-&gt;6)-lipid A + ADP + H(+)</text>
        <dbReference type="Rhea" id="RHEA:74067"/>
        <dbReference type="ChEBI" id="CHEBI:15378"/>
        <dbReference type="ChEBI" id="CHEBI:61506"/>
        <dbReference type="ChEBI" id="CHEBI:176431"/>
        <dbReference type="ChEBI" id="CHEBI:193068"/>
        <dbReference type="ChEBI" id="CHEBI:456216"/>
        <dbReference type="EC" id="2.4.99.23"/>
    </reaction>
</comment>
<dbReference type="SUPFAM" id="SSF53756">
    <property type="entry name" value="UDP-Glycosyltransferase/glycogen phosphorylase"/>
    <property type="match status" value="1"/>
</dbReference>
<evidence type="ECO:0000256" key="9">
    <source>
        <dbReference type="ARBA" id="ARBA00043995"/>
    </source>
</evidence>
<dbReference type="PANTHER" id="PTHR30160:SF19">
    <property type="entry name" value="LIPOPOLYSACCHARIDE HEPTOSYLTRANSFERASE 1"/>
    <property type="match status" value="1"/>
</dbReference>
<keyword evidence="3" id="KW-1003">Cell membrane</keyword>
<evidence type="ECO:0000313" key="15">
    <source>
        <dbReference type="Proteomes" id="UP000288794"/>
    </source>
</evidence>
<keyword evidence="7" id="KW-0448">Lipopolysaccharide biosynthesis</keyword>
<comment type="pathway">
    <text evidence="2">Bacterial outer membrane biogenesis; LPS core biosynthesis.</text>
</comment>
<evidence type="ECO:0000256" key="10">
    <source>
        <dbReference type="ARBA" id="ARBA00044041"/>
    </source>
</evidence>
<evidence type="ECO:0000256" key="3">
    <source>
        <dbReference type="ARBA" id="ARBA00022475"/>
    </source>
</evidence>
<dbReference type="Gene3D" id="3.40.50.2000">
    <property type="entry name" value="Glycogen Phosphorylase B"/>
    <property type="match status" value="2"/>
</dbReference>
<evidence type="ECO:0000256" key="11">
    <source>
        <dbReference type="ARBA" id="ARBA00044190"/>
    </source>
</evidence>
<proteinExistence type="inferred from homology"/>
<comment type="subcellular location">
    <subcellularLocation>
        <location evidence="1">Cell inner membrane</location>
        <topology evidence="1">Peripheral membrane protein</topology>
        <orientation evidence="1">Cytoplasmic side</orientation>
    </subcellularLocation>
</comment>